<dbReference type="Proteomes" id="UP000193689">
    <property type="component" value="Unassembled WGS sequence"/>
</dbReference>
<dbReference type="Gene3D" id="3.40.50.1820">
    <property type="entry name" value="alpha/beta hydrolase"/>
    <property type="match status" value="1"/>
</dbReference>
<reference evidence="2 3" key="1">
    <citation type="submission" date="2016-07" db="EMBL/GenBank/DDBJ databases">
        <title>Pervasive Adenine N6-methylation of Active Genes in Fungi.</title>
        <authorList>
            <consortium name="DOE Joint Genome Institute"/>
            <person name="Mondo S.J."/>
            <person name="Dannebaum R.O."/>
            <person name="Kuo R.C."/>
            <person name="Labutti K."/>
            <person name="Haridas S."/>
            <person name="Kuo A."/>
            <person name="Salamov A."/>
            <person name="Ahrendt S.R."/>
            <person name="Lipzen A."/>
            <person name="Sullivan W."/>
            <person name="Andreopoulos W.B."/>
            <person name="Clum A."/>
            <person name="Lindquist E."/>
            <person name="Daum C."/>
            <person name="Ramamoorthy G.K."/>
            <person name="Gryganskyi A."/>
            <person name="Culley D."/>
            <person name="Magnuson J.K."/>
            <person name="James T.Y."/>
            <person name="O'Malley M.A."/>
            <person name="Stajich J.E."/>
            <person name="Spatafora J.W."/>
            <person name="Visel A."/>
            <person name="Grigoriev I.V."/>
        </authorList>
    </citation>
    <scope>NUCLEOTIDE SEQUENCE [LARGE SCALE GENOMIC DNA]</scope>
    <source>
        <strain evidence="2 3">CBS 129021</strain>
    </source>
</reference>
<dbReference type="RefSeq" id="XP_040714966.1">
    <property type="nucleotide sequence ID" value="XM_040863983.1"/>
</dbReference>
<dbReference type="EMBL" id="MCFJ01000008">
    <property type="protein sequence ID" value="ORY63309.1"/>
    <property type="molecule type" value="Genomic_DNA"/>
</dbReference>
<proteinExistence type="predicted"/>
<evidence type="ECO:0000259" key="1">
    <source>
        <dbReference type="Pfam" id="PF12697"/>
    </source>
</evidence>
<dbReference type="AlphaFoldDB" id="A0A1Y2DVU1"/>
<dbReference type="SUPFAM" id="SSF53474">
    <property type="entry name" value="alpha/beta-Hydrolases"/>
    <property type="match status" value="1"/>
</dbReference>
<dbReference type="OrthoDB" id="3466836at2759"/>
<sequence>MATAILGEDSLSDDIKYARLPSRGTQEIAYRFLNFAAGPNCRPGRDYPQVKRNGHHGEDGSTAESMLLVFINGLILSMASWNSMLHHLSDLSSSPGAVSTQISSSIGQNTDGTQKLERTPVAFSALLYDRYGQGLSIPSGAKVDEHSFESAVTELQELLDFVLGKYYTSASEPRKVNGHLKVVLVSHSIGVPLARLFVSTSVPSTLSRLSTVELAAHIFLDSNISTADYARLIPNPDAASFDPEILPPDASAEQLRDWRAIMLGRFAPNVQNPEGLSRTRVASLVPSASEPKLRNHLGVEGGGGARNTQTSPYLSVLGHHPAAFAAESERSTGLPGSLALAFIQPEWEKYNSELSSLVSGWKLLSKKGIVGAEDREKGSQPGVSLVYGAGHFIQRDRPDVVAQETFKMVQHVAGVFHE</sequence>
<name>A0A1Y2DVU1_9PEZI</name>
<dbReference type="GeneID" id="63780195"/>
<dbReference type="InterPro" id="IPR029058">
    <property type="entry name" value="AB_hydrolase_fold"/>
</dbReference>
<accession>A0A1Y2DVU1</accession>
<gene>
    <name evidence="2" type="ORF">BCR38DRAFT_486056</name>
</gene>
<dbReference type="Pfam" id="PF12697">
    <property type="entry name" value="Abhydrolase_6"/>
    <property type="match status" value="1"/>
</dbReference>
<comment type="caution">
    <text evidence="2">The sequence shown here is derived from an EMBL/GenBank/DDBJ whole genome shotgun (WGS) entry which is preliminary data.</text>
</comment>
<evidence type="ECO:0000313" key="3">
    <source>
        <dbReference type="Proteomes" id="UP000193689"/>
    </source>
</evidence>
<dbReference type="InParanoid" id="A0A1Y2DVU1"/>
<evidence type="ECO:0000313" key="2">
    <source>
        <dbReference type="EMBL" id="ORY63309.1"/>
    </source>
</evidence>
<protein>
    <recommendedName>
        <fullName evidence="1">AB hydrolase-1 domain-containing protein</fullName>
    </recommendedName>
</protein>
<dbReference type="InterPro" id="IPR000073">
    <property type="entry name" value="AB_hydrolase_1"/>
</dbReference>
<organism evidence="2 3">
    <name type="scientific">Pseudomassariella vexata</name>
    <dbReference type="NCBI Taxonomy" id="1141098"/>
    <lineage>
        <taxon>Eukaryota</taxon>
        <taxon>Fungi</taxon>
        <taxon>Dikarya</taxon>
        <taxon>Ascomycota</taxon>
        <taxon>Pezizomycotina</taxon>
        <taxon>Sordariomycetes</taxon>
        <taxon>Xylariomycetidae</taxon>
        <taxon>Amphisphaeriales</taxon>
        <taxon>Pseudomassariaceae</taxon>
        <taxon>Pseudomassariella</taxon>
    </lineage>
</organism>
<keyword evidence="3" id="KW-1185">Reference proteome</keyword>
<feature type="domain" description="AB hydrolase-1" evidence="1">
    <location>
        <begin position="68"/>
        <end position="403"/>
    </location>
</feature>